<keyword evidence="10" id="KW-1185">Reference proteome</keyword>
<dbReference type="SUPFAM" id="SSF57716">
    <property type="entry name" value="Glucocorticoid receptor-like (DNA-binding domain)"/>
    <property type="match status" value="1"/>
</dbReference>
<organism evidence="10 11">
    <name type="scientific">Saccoglossus kowalevskii</name>
    <name type="common">Acorn worm</name>
    <dbReference type="NCBI Taxonomy" id="10224"/>
    <lineage>
        <taxon>Eukaryota</taxon>
        <taxon>Metazoa</taxon>
        <taxon>Hemichordata</taxon>
        <taxon>Enteropneusta</taxon>
        <taxon>Harrimaniidae</taxon>
        <taxon>Saccoglossus</taxon>
    </lineage>
</organism>
<evidence type="ECO:0000313" key="11">
    <source>
        <dbReference type="RefSeq" id="XP_006825235.1"/>
    </source>
</evidence>
<dbReference type="RefSeq" id="XP_006825235.1">
    <property type="nucleotide sequence ID" value="XM_006825172.1"/>
</dbReference>
<evidence type="ECO:0000313" key="10">
    <source>
        <dbReference type="Proteomes" id="UP000694865"/>
    </source>
</evidence>
<dbReference type="SMART" id="SM00980">
    <property type="entry name" value="THAP"/>
    <property type="match status" value="1"/>
</dbReference>
<dbReference type="InterPro" id="IPR050687">
    <property type="entry name" value="Dynein_IC"/>
</dbReference>
<evidence type="ECO:0000256" key="8">
    <source>
        <dbReference type="SAM" id="MobiDB-lite"/>
    </source>
</evidence>
<dbReference type="InterPro" id="IPR036322">
    <property type="entry name" value="WD40_repeat_dom_sf"/>
</dbReference>
<evidence type="ECO:0000256" key="7">
    <source>
        <dbReference type="ARBA" id="ARBA00023125"/>
    </source>
</evidence>
<dbReference type="SUPFAM" id="SSF50978">
    <property type="entry name" value="WD40 repeat-like"/>
    <property type="match status" value="1"/>
</dbReference>
<dbReference type="Proteomes" id="UP000694865">
    <property type="component" value="Unplaced"/>
</dbReference>
<feature type="compositionally biased region" description="Basic and acidic residues" evidence="8">
    <location>
        <begin position="1"/>
        <end position="10"/>
    </location>
</feature>
<dbReference type="PANTHER" id="PTHR12442:SF22">
    <property type="entry name" value="CYTOPLASMIC DYNEIN 1 INTERMEDIATE CHAIN-RELATED"/>
    <property type="match status" value="1"/>
</dbReference>
<feature type="compositionally biased region" description="Basic and acidic residues" evidence="8">
    <location>
        <begin position="17"/>
        <end position="30"/>
    </location>
</feature>
<evidence type="ECO:0000259" key="9">
    <source>
        <dbReference type="SMART" id="SM00980"/>
    </source>
</evidence>
<keyword evidence="2" id="KW-0853">WD repeat</keyword>
<dbReference type="InterPro" id="IPR006612">
    <property type="entry name" value="THAP_Znf"/>
</dbReference>
<keyword evidence="5" id="KW-0863">Zinc-finger</keyword>
<keyword evidence="6" id="KW-0862">Zinc</keyword>
<protein>
    <submittedName>
        <fullName evidence="11">Uncharacterized protein LOC102801276</fullName>
    </submittedName>
</protein>
<evidence type="ECO:0000256" key="2">
    <source>
        <dbReference type="ARBA" id="ARBA00022574"/>
    </source>
</evidence>
<dbReference type="Gene3D" id="2.130.10.10">
    <property type="entry name" value="YVTN repeat-like/Quinoprotein amine dehydrogenase"/>
    <property type="match status" value="1"/>
</dbReference>
<keyword evidence="1" id="KW-0963">Cytoplasm</keyword>
<evidence type="ECO:0000256" key="5">
    <source>
        <dbReference type="ARBA" id="ARBA00022771"/>
    </source>
</evidence>
<evidence type="ECO:0000256" key="1">
    <source>
        <dbReference type="ARBA" id="ARBA00022490"/>
    </source>
</evidence>
<proteinExistence type="predicted"/>
<keyword evidence="3" id="KW-0479">Metal-binding</keyword>
<evidence type="ECO:0000256" key="3">
    <source>
        <dbReference type="ARBA" id="ARBA00022723"/>
    </source>
</evidence>
<sequence length="395" mass="46065">MADRRAELERKKARLQQMREEKKRKEEERKRQAVIFRELTEEEKKQIIGSEEFVKFFDRTSRVVERALSEEIDLFTDYTGGDDLDKEKEMEAGAKLALHRQFYDERWSKHRVITSMDWSTQYPELLMASYNSNEEAPHEPDGVALIWNMKYKKNTPEYIFHCQSAVMSSVFARFHPNLIVGGTYSGQIVLWDNRSNKRTPVQRTPLSAAAHTKKRCLHKEWLANIGTDFKPKSYSHNYVVCENHFTEVDYQGNQTILTQLGYTQKRLKPDAVPVKYICTAKNESKAVLDRRNRRAKCDGRCDSPVYSAKYGTYTIMEQESGSILDFQVVQSTETGSSVRMEKEGCKRSLEVMKEVPIPVATLATDRQVQIRSMISKEYPEIQHQFDVWHFSKSIK</sequence>
<evidence type="ECO:0000256" key="6">
    <source>
        <dbReference type="ARBA" id="ARBA00022833"/>
    </source>
</evidence>
<accession>A0ABM0MYZ4</accession>
<dbReference type="Pfam" id="PF05485">
    <property type="entry name" value="THAP"/>
    <property type="match status" value="1"/>
</dbReference>
<keyword evidence="4" id="KW-0677">Repeat</keyword>
<evidence type="ECO:0000256" key="4">
    <source>
        <dbReference type="ARBA" id="ARBA00022737"/>
    </source>
</evidence>
<feature type="domain" description="THAP-type" evidence="9">
    <location>
        <begin position="214"/>
        <end position="282"/>
    </location>
</feature>
<dbReference type="GeneID" id="102801276"/>
<keyword evidence="7" id="KW-0238">DNA-binding</keyword>
<dbReference type="PANTHER" id="PTHR12442">
    <property type="entry name" value="DYNEIN INTERMEDIATE CHAIN"/>
    <property type="match status" value="1"/>
</dbReference>
<dbReference type="InterPro" id="IPR015943">
    <property type="entry name" value="WD40/YVTN_repeat-like_dom_sf"/>
</dbReference>
<reference evidence="11" key="1">
    <citation type="submission" date="2025-08" db="UniProtKB">
        <authorList>
            <consortium name="RefSeq"/>
        </authorList>
    </citation>
    <scope>IDENTIFICATION</scope>
    <source>
        <tissue evidence="11">Testes</tissue>
    </source>
</reference>
<name>A0ABM0MYZ4_SACKO</name>
<feature type="region of interest" description="Disordered" evidence="8">
    <location>
        <begin position="1"/>
        <end position="30"/>
    </location>
</feature>
<gene>
    <name evidence="11" type="primary">LOC102801276</name>
</gene>